<dbReference type="GO" id="GO:0005886">
    <property type="term" value="C:plasma membrane"/>
    <property type="evidence" value="ECO:0007669"/>
    <property type="project" value="UniProtKB-SubCell"/>
</dbReference>
<keyword evidence="4 7" id="KW-0812">Transmembrane</keyword>
<dbReference type="CDD" id="cd06261">
    <property type="entry name" value="TM_PBP2"/>
    <property type="match status" value="1"/>
</dbReference>
<dbReference type="OrthoDB" id="7274389at2"/>
<dbReference type="EMBL" id="WMBA01000058">
    <property type="protein sequence ID" value="MTD58004.1"/>
    <property type="molecule type" value="Genomic_DNA"/>
</dbReference>
<dbReference type="Gene3D" id="1.10.3720.10">
    <property type="entry name" value="MetI-like"/>
    <property type="match status" value="1"/>
</dbReference>
<dbReference type="Proteomes" id="UP000440096">
    <property type="component" value="Unassembled WGS sequence"/>
</dbReference>
<feature type="transmembrane region" description="Helical" evidence="7">
    <location>
        <begin position="35"/>
        <end position="60"/>
    </location>
</feature>
<gene>
    <name evidence="9" type="ORF">GKO32_29090</name>
</gene>
<keyword evidence="6 7" id="KW-0472">Membrane</keyword>
<dbReference type="GO" id="GO:0055085">
    <property type="term" value="P:transmembrane transport"/>
    <property type="evidence" value="ECO:0007669"/>
    <property type="project" value="InterPro"/>
</dbReference>
<feature type="transmembrane region" description="Helical" evidence="7">
    <location>
        <begin position="217"/>
        <end position="238"/>
    </location>
</feature>
<dbReference type="InterPro" id="IPR000515">
    <property type="entry name" value="MetI-like"/>
</dbReference>
<dbReference type="RefSeq" id="WP_154760109.1">
    <property type="nucleotide sequence ID" value="NZ_WMBA01000058.1"/>
</dbReference>
<keyword evidence="5 7" id="KW-1133">Transmembrane helix</keyword>
<dbReference type="SUPFAM" id="SSF161098">
    <property type="entry name" value="MetI-like"/>
    <property type="match status" value="1"/>
</dbReference>
<evidence type="ECO:0000259" key="8">
    <source>
        <dbReference type="PROSITE" id="PS50928"/>
    </source>
</evidence>
<evidence type="ECO:0000256" key="3">
    <source>
        <dbReference type="ARBA" id="ARBA00022475"/>
    </source>
</evidence>
<comment type="subcellular location">
    <subcellularLocation>
        <location evidence="1 7">Cell membrane</location>
        <topology evidence="1 7">Multi-pass membrane protein</topology>
    </subcellularLocation>
</comment>
<evidence type="ECO:0000256" key="5">
    <source>
        <dbReference type="ARBA" id="ARBA00022989"/>
    </source>
</evidence>
<evidence type="ECO:0000313" key="10">
    <source>
        <dbReference type="Proteomes" id="UP000440096"/>
    </source>
</evidence>
<evidence type="ECO:0000313" key="9">
    <source>
        <dbReference type="EMBL" id="MTD58004.1"/>
    </source>
</evidence>
<comment type="similarity">
    <text evidence="7">Belongs to the binding-protein-dependent transport system permease family.</text>
</comment>
<feature type="transmembrane region" description="Helical" evidence="7">
    <location>
        <begin position="126"/>
        <end position="148"/>
    </location>
</feature>
<feature type="transmembrane region" description="Helical" evidence="7">
    <location>
        <begin position="96"/>
        <end position="114"/>
    </location>
</feature>
<feature type="transmembrane region" description="Helical" evidence="7">
    <location>
        <begin position="154"/>
        <end position="173"/>
    </location>
</feature>
<evidence type="ECO:0000256" key="7">
    <source>
        <dbReference type="RuleBase" id="RU363032"/>
    </source>
</evidence>
<evidence type="ECO:0000256" key="6">
    <source>
        <dbReference type="ARBA" id="ARBA00023136"/>
    </source>
</evidence>
<proteinExistence type="inferred from homology"/>
<keyword evidence="10" id="KW-1185">Reference proteome</keyword>
<dbReference type="AlphaFoldDB" id="A0A6N7Z8H2"/>
<protein>
    <submittedName>
        <fullName evidence="9">ABC transporter permease subunit</fullName>
    </submittedName>
</protein>
<keyword evidence="2 7" id="KW-0813">Transport</keyword>
<accession>A0A6N7Z8H2</accession>
<evidence type="ECO:0000256" key="2">
    <source>
        <dbReference type="ARBA" id="ARBA00022448"/>
    </source>
</evidence>
<evidence type="ECO:0000256" key="1">
    <source>
        <dbReference type="ARBA" id="ARBA00004651"/>
    </source>
</evidence>
<dbReference type="InterPro" id="IPR035906">
    <property type="entry name" value="MetI-like_sf"/>
</dbReference>
<sequence>MVDTVTREQPRQAKQLTVIAGTGTRARRRQGLSKGATRAITIASAVAVPIVIWLLVIRLFDVSSGLLPSPDVLAQALWDNFSALMLNTYPTVVETGVGYALAVVIGIPLGWVLARPGIISGTINTMVLTAQIIPKVALAPLLIVWFGFGYTPRITLVFLVTFFPIVVNAASGFRSVPTAVRDLGQVLGMGPWTRLRELEGPSALPSIFAGLKIASTFALIGAIVSEFISAASGLGFIIFQTQQSLNTPLLFAAVVVISVFGLVFYGLVALFERVAIPWHVSQRKT</sequence>
<dbReference type="PANTHER" id="PTHR30151">
    <property type="entry name" value="ALKANE SULFONATE ABC TRANSPORTER-RELATED, MEMBRANE SUBUNIT"/>
    <property type="match status" value="1"/>
</dbReference>
<keyword evidence="3" id="KW-1003">Cell membrane</keyword>
<dbReference type="PANTHER" id="PTHR30151:SF0">
    <property type="entry name" value="ABC TRANSPORTER PERMEASE PROTEIN MJ0413-RELATED"/>
    <property type="match status" value="1"/>
</dbReference>
<reference evidence="9 10" key="1">
    <citation type="submission" date="2019-11" db="EMBL/GenBank/DDBJ databases">
        <title>Draft genome of Amycolatopsis RM579.</title>
        <authorList>
            <person name="Duangmal K."/>
            <person name="Mingma R."/>
        </authorList>
    </citation>
    <scope>NUCLEOTIDE SEQUENCE [LARGE SCALE GENOMIC DNA]</scope>
    <source>
        <strain evidence="9 10">RM579</strain>
    </source>
</reference>
<organism evidence="9 10">
    <name type="scientific">Amycolatopsis pithecellobii</name>
    <dbReference type="NCBI Taxonomy" id="664692"/>
    <lineage>
        <taxon>Bacteria</taxon>
        <taxon>Bacillati</taxon>
        <taxon>Actinomycetota</taxon>
        <taxon>Actinomycetes</taxon>
        <taxon>Pseudonocardiales</taxon>
        <taxon>Pseudonocardiaceae</taxon>
        <taxon>Amycolatopsis</taxon>
    </lineage>
</organism>
<dbReference type="PROSITE" id="PS50928">
    <property type="entry name" value="ABC_TM1"/>
    <property type="match status" value="1"/>
</dbReference>
<name>A0A6N7Z8H2_9PSEU</name>
<dbReference type="Pfam" id="PF00528">
    <property type="entry name" value="BPD_transp_1"/>
    <property type="match status" value="1"/>
</dbReference>
<feature type="transmembrane region" description="Helical" evidence="7">
    <location>
        <begin position="250"/>
        <end position="271"/>
    </location>
</feature>
<comment type="caution">
    <text evidence="9">The sequence shown here is derived from an EMBL/GenBank/DDBJ whole genome shotgun (WGS) entry which is preliminary data.</text>
</comment>
<feature type="domain" description="ABC transmembrane type-1" evidence="8">
    <location>
        <begin position="88"/>
        <end position="268"/>
    </location>
</feature>
<evidence type="ECO:0000256" key="4">
    <source>
        <dbReference type="ARBA" id="ARBA00022692"/>
    </source>
</evidence>